<accession>A0AAW2VYI8</accession>
<name>A0AAW2VYI8_SESRA</name>
<evidence type="ECO:0000313" key="2">
    <source>
        <dbReference type="EMBL" id="KAL0434719.1"/>
    </source>
</evidence>
<dbReference type="EMBL" id="JACGWJ010000002">
    <property type="protein sequence ID" value="KAL0434719.1"/>
    <property type="molecule type" value="Genomic_DNA"/>
</dbReference>
<comment type="caution">
    <text evidence="2">The sequence shown here is derived from an EMBL/GenBank/DDBJ whole genome shotgun (WGS) entry which is preliminary data.</text>
</comment>
<sequence length="105" mass="10731">MKNPNHPSDKQKAVAAPSGTQALQVVAGVPPAPVLAGSTPVTLAQTPPHWRVVSPTTDPPHQSTSSDTSTEELSPVLLGTIQQIVVAALWGACIRDSPSTGGHAI</sequence>
<reference evidence="2" key="2">
    <citation type="journal article" date="2024" name="Plant">
        <title>Genomic evolution and insights into agronomic trait innovations of Sesamum species.</title>
        <authorList>
            <person name="Miao H."/>
            <person name="Wang L."/>
            <person name="Qu L."/>
            <person name="Liu H."/>
            <person name="Sun Y."/>
            <person name="Le M."/>
            <person name="Wang Q."/>
            <person name="Wei S."/>
            <person name="Zheng Y."/>
            <person name="Lin W."/>
            <person name="Duan Y."/>
            <person name="Cao H."/>
            <person name="Xiong S."/>
            <person name="Wang X."/>
            <person name="Wei L."/>
            <person name="Li C."/>
            <person name="Ma Q."/>
            <person name="Ju M."/>
            <person name="Zhao R."/>
            <person name="Li G."/>
            <person name="Mu C."/>
            <person name="Tian Q."/>
            <person name="Mei H."/>
            <person name="Zhang T."/>
            <person name="Gao T."/>
            <person name="Zhang H."/>
        </authorList>
    </citation>
    <scope>NUCLEOTIDE SEQUENCE</scope>
    <source>
        <strain evidence="2">G02</strain>
    </source>
</reference>
<proteinExistence type="predicted"/>
<reference evidence="2" key="1">
    <citation type="submission" date="2020-06" db="EMBL/GenBank/DDBJ databases">
        <authorList>
            <person name="Li T."/>
            <person name="Hu X."/>
            <person name="Zhang T."/>
            <person name="Song X."/>
            <person name="Zhang H."/>
            <person name="Dai N."/>
            <person name="Sheng W."/>
            <person name="Hou X."/>
            <person name="Wei L."/>
        </authorList>
    </citation>
    <scope>NUCLEOTIDE SEQUENCE</scope>
    <source>
        <strain evidence="2">G02</strain>
        <tissue evidence="2">Leaf</tissue>
    </source>
</reference>
<feature type="region of interest" description="Disordered" evidence="1">
    <location>
        <begin position="38"/>
        <end position="73"/>
    </location>
</feature>
<organism evidence="2">
    <name type="scientific">Sesamum radiatum</name>
    <name type="common">Black benniseed</name>
    <dbReference type="NCBI Taxonomy" id="300843"/>
    <lineage>
        <taxon>Eukaryota</taxon>
        <taxon>Viridiplantae</taxon>
        <taxon>Streptophyta</taxon>
        <taxon>Embryophyta</taxon>
        <taxon>Tracheophyta</taxon>
        <taxon>Spermatophyta</taxon>
        <taxon>Magnoliopsida</taxon>
        <taxon>eudicotyledons</taxon>
        <taxon>Gunneridae</taxon>
        <taxon>Pentapetalae</taxon>
        <taxon>asterids</taxon>
        <taxon>lamiids</taxon>
        <taxon>Lamiales</taxon>
        <taxon>Pedaliaceae</taxon>
        <taxon>Sesamum</taxon>
    </lineage>
</organism>
<dbReference type="AlphaFoldDB" id="A0AAW2VYI8"/>
<evidence type="ECO:0000256" key="1">
    <source>
        <dbReference type="SAM" id="MobiDB-lite"/>
    </source>
</evidence>
<gene>
    <name evidence="2" type="ORF">Sradi_0179800</name>
</gene>
<protein>
    <submittedName>
        <fullName evidence="2">Uncharacterized protein</fullName>
    </submittedName>
</protein>